<dbReference type="Pfam" id="PF00072">
    <property type="entry name" value="Response_reg"/>
    <property type="match status" value="1"/>
</dbReference>
<keyword evidence="5" id="KW-0547">Nucleotide-binding</keyword>
<dbReference type="SUPFAM" id="SSF55874">
    <property type="entry name" value="ATPase domain of HSP90 chaperone/DNA topoisomerase II/histidine kinase"/>
    <property type="match status" value="2"/>
</dbReference>
<keyword evidence="10" id="KW-0175">Coiled coil</keyword>
<evidence type="ECO:0000256" key="7">
    <source>
        <dbReference type="ARBA" id="ARBA00022840"/>
    </source>
</evidence>
<dbReference type="InterPro" id="IPR029016">
    <property type="entry name" value="GAF-like_dom_sf"/>
</dbReference>
<evidence type="ECO:0000256" key="8">
    <source>
        <dbReference type="ARBA" id="ARBA00023012"/>
    </source>
</evidence>
<feature type="domain" description="Response regulatory" evidence="13">
    <location>
        <begin position="630"/>
        <end position="745"/>
    </location>
</feature>
<evidence type="ECO:0000256" key="1">
    <source>
        <dbReference type="ARBA" id="ARBA00000085"/>
    </source>
</evidence>
<dbReference type="SMART" id="SM00448">
    <property type="entry name" value="REC"/>
    <property type="match status" value="1"/>
</dbReference>
<evidence type="ECO:0000256" key="10">
    <source>
        <dbReference type="SAM" id="Coils"/>
    </source>
</evidence>
<dbReference type="CDD" id="cd00075">
    <property type="entry name" value="HATPase"/>
    <property type="match status" value="1"/>
</dbReference>
<dbReference type="GO" id="GO:0000155">
    <property type="term" value="F:phosphorelay sensor kinase activity"/>
    <property type="evidence" value="ECO:0007669"/>
    <property type="project" value="InterPro"/>
</dbReference>
<dbReference type="PROSITE" id="PS50110">
    <property type="entry name" value="RESPONSE_REGULATORY"/>
    <property type="match status" value="1"/>
</dbReference>
<dbReference type="CDD" id="cd00082">
    <property type="entry name" value="HisKA"/>
    <property type="match status" value="2"/>
</dbReference>
<dbReference type="SUPFAM" id="SSF55781">
    <property type="entry name" value="GAF domain-like"/>
    <property type="match status" value="1"/>
</dbReference>
<evidence type="ECO:0000256" key="4">
    <source>
        <dbReference type="ARBA" id="ARBA00022679"/>
    </source>
</evidence>
<dbReference type="EC" id="2.7.13.3" evidence="2"/>
<evidence type="ECO:0000256" key="5">
    <source>
        <dbReference type="ARBA" id="ARBA00022741"/>
    </source>
</evidence>
<dbReference type="PROSITE" id="PS50109">
    <property type="entry name" value="HIS_KIN"/>
    <property type="match status" value="2"/>
</dbReference>
<evidence type="ECO:0000313" key="14">
    <source>
        <dbReference type="EMBL" id="NMO14684.1"/>
    </source>
</evidence>
<feature type="coiled-coil region" evidence="10">
    <location>
        <begin position="738"/>
        <end position="767"/>
    </location>
</feature>
<dbReference type="SMART" id="SM00387">
    <property type="entry name" value="HATPase_c"/>
    <property type="match status" value="2"/>
</dbReference>
<dbReference type="SMART" id="SM00388">
    <property type="entry name" value="HisKA"/>
    <property type="match status" value="2"/>
</dbReference>
<evidence type="ECO:0000259" key="13">
    <source>
        <dbReference type="PROSITE" id="PS50110"/>
    </source>
</evidence>
<keyword evidence="4" id="KW-0808">Transferase</keyword>
<dbReference type="PRINTS" id="PR00344">
    <property type="entry name" value="BCTRLSENSOR"/>
</dbReference>
<dbReference type="InterPro" id="IPR011006">
    <property type="entry name" value="CheY-like_superfamily"/>
</dbReference>
<reference evidence="14 15" key="1">
    <citation type="submission" date="2020-04" db="EMBL/GenBank/DDBJ databases">
        <title>Draft genome of Pyxidicoccus fallax type strain.</title>
        <authorList>
            <person name="Whitworth D.E."/>
        </authorList>
    </citation>
    <scope>NUCLEOTIDE SEQUENCE [LARGE SCALE GENOMIC DNA]</scope>
    <source>
        <strain evidence="14 15">DSM 14698</strain>
    </source>
</reference>
<dbReference type="GO" id="GO:0005524">
    <property type="term" value="F:ATP binding"/>
    <property type="evidence" value="ECO:0007669"/>
    <property type="project" value="UniProtKB-KW"/>
</dbReference>
<evidence type="ECO:0000256" key="6">
    <source>
        <dbReference type="ARBA" id="ARBA00022777"/>
    </source>
</evidence>
<dbReference type="CDD" id="cd17574">
    <property type="entry name" value="REC_OmpR"/>
    <property type="match status" value="1"/>
</dbReference>
<dbReference type="Gene3D" id="3.30.450.20">
    <property type="entry name" value="PAS domain"/>
    <property type="match status" value="1"/>
</dbReference>
<accession>A0A848L7T0</accession>
<dbReference type="InterPro" id="IPR003018">
    <property type="entry name" value="GAF"/>
</dbReference>
<dbReference type="SUPFAM" id="SSF52172">
    <property type="entry name" value="CheY-like"/>
    <property type="match status" value="1"/>
</dbReference>
<evidence type="ECO:0000313" key="15">
    <source>
        <dbReference type="Proteomes" id="UP000518300"/>
    </source>
</evidence>
<evidence type="ECO:0000256" key="9">
    <source>
        <dbReference type="PROSITE-ProRule" id="PRU00169"/>
    </source>
</evidence>
<dbReference type="FunFam" id="3.30.565.10:FF:000037">
    <property type="entry name" value="Hybrid sensor histidine kinase/response regulator"/>
    <property type="match status" value="1"/>
</dbReference>
<dbReference type="PANTHER" id="PTHR43547">
    <property type="entry name" value="TWO-COMPONENT HISTIDINE KINASE"/>
    <property type="match status" value="1"/>
</dbReference>
<evidence type="ECO:0000256" key="3">
    <source>
        <dbReference type="ARBA" id="ARBA00022553"/>
    </source>
</evidence>
<dbReference type="InterPro" id="IPR003661">
    <property type="entry name" value="HisK_dim/P_dom"/>
</dbReference>
<dbReference type="RefSeq" id="WP_169343980.1">
    <property type="nucleotide sequence ID" value="NZ_JABBJJ010000023.1"/>
</dbReference>
<feature type="region of interest" description="Disordered" evidence="11">
    <location>
        <begin position="595"/>
        <end position="627"/>
    </location>
</feature>
<evidence type="ECO:0000256" key="11">
    <source>
        <dbReference type="SAM" id="MobiDB-lite"/>
    </source>
</evidence>
<dbReference type="CDD" id="cd16922">
    <property type="entry name" value="HATPase_EvgS-ArcB-TorS-like"/>
    <property type="match status" value="1"/>
</dbReference>
<dbReference type="Pfam" id="PF00512">
    <property type="entry name" value="HisKA"/>
    <property type="match status" value="2"/>
</dbReference>
<dbReference type="EMBL" id="JABBJJ010000023">
    <property type="protein sequence ID" value="NMO14684.1"/>
    <property type="molecule type" value="Genomic_DNA"/>
</dbReference>
<dbReference type="InterPro" id="IPR004358">
    <property type="entry name" value="Sig_transdc_His_kin-like_C"/>
</dbReference>
<dbReference type="Gene3D" id="1.10.287.130">
    <property type="match status" value="2"/>
</dbReference>
<dbReference type="Gene3D" id="3.30.450.40">
    <property type="match status" value="1"/>
</dbReference>
<dbReference type="InterPro" id="IPR001789">
    <property type="entry name" value="Sig_transdc_resp-reg_receiver"/>
</dbReference>
<dbReference type="InterPro" id="IPR005467">
    <property type="entry name" value="His_kinase_dom"/>
</dbReference>
<comment type="catalytic activity">
    <reaction evidence="1">
        <text>ATP + protein L-histidine = ADP + protein N-phospho-L-histidine.</text>
        <dbReference type="EC" id="2.7.13.3"/>
    </reaction>
</comment>
<protein>
    <recommendedName>
        <fullName evidence="2">histidine kinase</fullName>
        <ecNumber evidence="2">2.7.13.3</ecNumber>
    </recommendedName>
</protein>
<keyword evidence="7" id="KW-0067">ATP-binding</keyword>
<dbReference type="Gene3D" id="3.40.50.2300">
    <property type="match status" value="1"/>
</dbReference>
<dbReference type="InterPro" id="IPR003594">
    <property type="entry name" value="HATPase_dom"/>
</dbReference>
<feature type="modified residue" description="4-aspartylphosphate" evidence="9">
    <location>
        <position position="678"/>
    </location>
</feature>
<keyword evidence="3 9" id="KW-0597">Phosphoprotein</keyword>
<comment type="caution">
    <text evidence="14">The sequence shown here is derived from an EMBL/GenBank/DDBJ whole genome shotgun (WGS) entry which is preliminary data.</text>
</comment>
<dbReference type="PANTHER" id="PTHR43547:SF2">
    <property type="entry name" value="HYBRID SIGNAL TRANSDUCTION HISTIDINE KINASE C"/>
    <property type="match status" value="1"/>
</dbReference>
<keyword evidence="8" id="KW-0902">Two-component regulatory system</keyword>
<dbReference type="Pfam" id="PF13185">
    <property type="entry name" value="GAF_2"/>
    <property type="match status" value="1"/>
</dbReference>
<dbReference type="Pfam" id="PF02518">
    <property type="entry name" value="HATPase_c"/>
    <property type="match status" value="2"/>
</dbReference>
<keyword evidence="15" id="KW-1185">Reference proteome</keyword>
<proteinExistence type="predicted"/>
<dbReference type="InterPro" id="IPR036097">
    <property type="entry name" value="HisK_dim/P_sf"/>
</dbReference>
<dbReference type="InterPro" id="IPR036890">
    <property type="entry name" value="HATPase_C_sf"/>
</dbReference>
<dbReference type="AlphaFoldDB" id="A0A848L7T0"/>
<evidence type="ECO:0000259" key="12">
    <source>
        <dbReference type="PROSITE" id="PS50109"/>
    </source>
</evidence>
<keyword evidence="6" id="KW-0418">Kinase</keyword>
<organism evidence="14 15">
    <name type="scientific">Pyxidicoccus fallax</name>
    <dbReference type="NCBI Taxonomy" id="394095"/>
    <lineage>
        <taxon>Bacteria</taxon>
        <taxon>Pseudomonadati</taxon>
        <taxon>Myxococcota</taxon>
        <taxon>Myxococcia</taxon>
        <taxon>Myxococcales</taxon>
        <taxon>Cystobacterineae</taxon>
        <taxon>Myxococcaceae</taxon>
        <taxon>Pyxidicoccus</taxon>
    </lineage>
</organism>
<feature type="domain" description="Histidine kinase" evidence="12">
    <location>
        <begin position="347"/>
        <end position="565"/>
    </location>
</feature>
<dbReference type="FunFam" id="3.30.565.10:FF:000006">
    <property type="entry name" value="Sensor histidine kinase WalK"/>
    <property type="match status" value="1"/>
</dbReference>
<dbReference type="Gene3D" id="3.30.565.10">
    <property type="entry name" value="Histidine kinase-like ATPase, C-terminal domain"/>
    <property type="match status" value="2"/>
</dbReference>
<name>A0A848L7T0_9BACT</name>
<sequence length="998" mass="108363">MSTAEEVFAGGGDMGALMRSVDWGTTPLGPVDRWPQSLRSVLSILLTSPSPLFLWWGPEFIQFYNDAYRPIMGGLHPRGLGQRGPECWGEAWKLVYPLVEAAMERGQPSSIAEGMLPLVRHGFVEECYFDYTYTPVRIESGAVGGIFCAVTEVTQRIVGARRMRMLRELALSTGASRSVEHVLRATEKVLAQASLDVPFALLYCVDGRRARLLARSGLSPESPAARSELPLDSEAPWPLEAVARSGQEVRVEDLGARFGALPAGAWPEPITQALLLPVPGTGDEATYVLVVGVSPRRPLDEAYRSFLQLLARQVASDLSSARAYEQERRRAEALAELNGAKTAFFNNVSHEFRTPLTLMLGPLEDALQDGAEPLGPAQRERLVLVQRGGARLLKLVNALLDYSRLEAGRAQPAFEQTDLSALTRELVSHFESAAQRSGLTLSVRAPPLSEPVWVDREAWAQVVFNLLSNALKHTFEGGIFVSLAFTEDAAELQVRDTGTGIPEKELPRLFERFHRVEGARARSQEGTGIGLALVHELVKLHGGRVDVRSAPGRGSTFIVRVPRGFAHLPAEHLRARQTLEPVSARARPHVEGALGEQAPEAAPGPVLSRSPGTSHAGAATEESPAEPRARVLLADDNADLREYIAGLLRPSFDVEAVADGEAALSRAREHRPDLILSDVMMPGLDGFSLLREVRADAGLRAVPFILLSARAGEEASVGGLEAGADDYLVKPFGSRELLARVRSMLELARMRREAARQEALAVSLKEAVRARDEFLSVASHELKTPLAGFRLNLDLLQRGLSAETKSRVGERFAAAGRQVQRLASLVETLLDVSHATTGRLQLMLDTVDLAPLVTEAVARMREELERAGSPVTLDVAPSVVGGYDRMRLDQVVTNLLSNAMKYGAGKPIEVVLERTGDRARLRVTDHGIGIAREDRERIFERFERAVPVRHYGGLGLGLWIARQIVEAHGGSIAVTDTPGGGATFRVELPAAGGSPAEH</sequence>
<gene>
    <name evidence="14" type="ORF">HG543_07405</name>
</gene>
<dbReference type="SUPFAM" id="SSF47384">
    <property type="entry name" value="Homodimeric domain of signal transducing histidine kinase"/>
    <property type="match status" value="2"/>
</dbReference>
<feature type="domain" description="Histidine kinase" evidence="12">
    <location>
        <begin position="777"/>
        <end position="992"/>
    </location>
</feature>
<dbReference type="Proteomes" id="UP000518300">
    <property type="component" value="Unassembled WGS sequence"/>
</dbReference>
<evidence type="ECO:0000256" key="2">
    <source>
        <dbReference type="ARBA" id="ARBA00012438"/>
    </source>
</evidence>